<feature type="compositionally biased region" description="Basic residues" evidence="1">
    <location>
        <begin position="214"/>
        <end position="231"/>
    </location>
</feature>
<feature type="region of interest" description="Disordered" evidence="1">
    <location>
        <begin position="86"/>
        <end position="362"/>
    </location>
</feature>
<feature type="compositionally biased region" description="Basic and acidic residues" evidence="1">
    <location>
        <begin position="200"/>
        <end position="210"/>
    </location>
</feature>
<evidence type="ECO:0000313" key="4">
    <source>
        <dbReference type="Proteomes" id="UP000664132"/>
    </source>
</evidence>
<feature type="domain" description="Nitrogen regulatory protein areA GATA-like" evidence="2">
    <location>
        <begin position="37"/>
        <end position="64"/>
    </location>
</feature>
<keyword evidence="4" id="KW-1185">Reference proteome</keyword>
<comment type="caution">
    <text evidence="3">The sequence shown here is derived from an EMBL/GenBank/DDBJ whole genome shotgun (WGS) entry which is preliminary data.</text>
</comment>
<feature type="compositionally biased region" description="Basic and acidic residues" evidence="1">
    <location>
        <begin position="513"/>
        <end position="530"/>
    </location>
</feature>
<evidence type="ECO:0000313" key="3">
    <source>
        <dbReference type="EMBL" id="KAG4417831.1"/>
    </source>
</evidence>
<sequence>MALILPKGIVVNSDKINESIEKIAAEPLDQAEIARFWKIYTTTKRRLLDPTAERLENYWWRIWYSDKKDLNAATIARLFDHISNGPTFVPLRGPPNRVEGPSPPNRSFQHGPGASSTTALNRPRPSGPSTSSGITTTASSISRAPAPMPHPILKKTRGPSTGGPRPTARFISPHESEQEGDQNSPISPNSHVVIQPPSPDPRDGKADKKAATPNRKKTGFPASTKKKRPVIVRRQSSQTSQSSADAAAKEAEAVQAASGARSSLDGPPARTQSRFQENFTPSPDRSASIQLSKKKLADTKRSSPRKSSGGKVRTALGKATQEVASSGDAGPSVQPGPSSHLQRIENLQEEEEKEELTPEELDELELQRIILAEANARLQRNTKGAAERASDPEPERPPTRIPKSPRSISVGTSESSGIDAMRLVQHDSKGVPSLAPTLADAAGQVQLGELGGDAPQYPLKPAASTKESKGKGRATEDSKDDDMFAKRPVQPVKAAPIADTLSRSKSQLTLLLKQDKEKSNRNEKEVKRKR</sequence>
<feature type="compositionally biased region" description="Polar residues" evidence="1">
    <location>
        <begin position="181"/>
        <end position="192"/>
    </location>
</feature>
<evidence type="ECO:0000259" key="2">
    <source>
        <dbReference type="Pfam" id="PF08550"/>
    </source>
</evidence>
<organism evidence="3 4">
    <name type="scientific">Cadophora malorum</name>
    <dbReference type="NCBI Taxonomy" id="108018"/>
    <lineage>
        <taxon>Eukaryota</taxon>
        <taxon>Fungi</taxon>
        <taxon>Dikarya</taxon>
        <taxon>Ascomycota</taxon>
        <taxon>Pezizomycotina</taxon>
        <taxon>Leotiomycetes</taxon>
        <taxon>Helotiales</taxon>
        <taxon>Ploettnerulaceae</taxon>
        <taxon>Cadophora</taxon>
    </lineage>
</organism>
<proteinExistence type="predicted"/>
<feature type="compositionally biased region" description="Basic and acidic residues" evidence="1">
    <location>
        <begin position="385"/>
        <end position="398"/>
    </location>
</feature>
<dbReference type="EMBL" id="JAFJYH010000144">
    <property type="protein sequence ID" value="KAG4417831.1"/>
    <property type="molecule type" value="Genomic_DNA"/>
</dbReference>
<dbReference type="InterPro" id="IPR013860">
    <property type="entry name" value="AreA_GATA"/>
</dbReference>
<feature type="compositionally biased region" description="Acidic residues" evidence="1">
    <location>
        <begin position="347"/>
        <end position="362"/>
    </location>
</feature>
<protein>
    <recommendedName>
        <fullName evidence="2">Nitrogen regulatory protein areA GATA-like domain-containing protein</fullName>
    </recommendedName>
</protein>
<name>A0A8H7TFC3_9HELO</name>
<feature type="compositionally biased region" description="Polar residues" evidence="1">
    <location>
        <begin position="270"/>
        <end position="291"/>
    </location>
</feature>
<dbReference type="AlphaFoldDB" id="A0A8H7TFC3"/>
<feature type="compositionally biased region" description="Polar residues" evidence="1">
    <location>
        <begin position="406"/>
        <end position="416"/>
    </location>
</feature>
<reference evidence="3" key="1">
    <citation type="submission" date="2021-02" db="EMBL/GenBank/DDBJ databases">
        <title>Genome sequence Cadophora malorum strain M34.</title>
        <authorList>
            <person name="Stefanovic E."/>
            <person name="Vu D."/>
            <person name="Scully C."/>
            <person name="Dijksterhuis J."/>
            <person name="Roader J."/>
            <person name="Houbraken J."/>
        </authorList>
    </citation>
    <scope>NUCLEOTIDE SEQUENCE</scope>
    <source>
        <strain evidence="3">M34</strain>
    </source>
</reference>
<evidence type="ECO:0000256" key="1">
    <source>
        <dbReference type="SAM" id="MobiDB-lite"/>
    </source>
</evidence>
<feature type="compositionally biased region" description="Low complexity" evidence="1">
    <location>
        <begin position="253"/>
        <end position="262"/>
    </location>
</feature>
<dbReference type="Pfam" id="PF08550">
    <property type="entry name" value="GATA_AreA"/>
    <property type="match status" value="1"/>
</dbReference>
<gene>
    <name evidence="3" type="ORF">IFR04_009039</name>
</gene>
<feature type="compositionally biased region" description="Basic and acidic residues" evidence="1">
    <location>
        <begin position="466"/>
        <end position="485"/>
    </location>
</feature>
<feature type="region of interest" description="Disordered" evidence="1">
    <location>
        <begin position="378"/>
        <end position="530"/>
    </location>
</feature>
<feature type="compositionally biased region" description="Low complexity" evidence="1">
    <location>
        <begin position="235"/>
        <end position="246"/>
    </location>
</feature>
<accession>A0A8H7TFC3</accession>
<feature type="compositionally biased region" description="Low complexity" evidence="1">
    <location>
        <begin position="122"/>
        <end position="145"/>
    </location>
</feature>
<dbReference type="Proteomes" id="UP000664132">
    <property type="component" value="Unassembled WGS sequence"/>
</dbReference>
<dbReference type="OrthoDB" id="5424234at2759"/>